<proteinExistence type="predicted"/>
<keyword evidence="3" id="KW-1185">Reference proteome</keyword>
<gene>
    <name evidence="2" type="ORF">LEM8419_03047</name>
</gene>
<dbReference type="PANTHER" id="PTHR22916">
    <property type="entry name" value="GLYCOSYLTRANSFERASE"/>
    <property type="match status" value="1"/>
</dbReference>
<comment type="caution">
    <text evidence="2">The sequence shown here is derived from an EMBL/GenBank/DDBJ whole genome shotgun (WGS) entry which is preliminary data.</text>
</comment>
<sequence>MPSPLISVIIPTYNRPGLLERAVRSVVEQQYTMWELIVVDDGSPNPVSIPPFAGMPAIRVVRQQNSGPGAARKLGAARAQGELLCFLDDDDYYFPQHLQRLATAYQGADRLYVSGMCIESNDGTVQQSSDYSSRQPFLAQYWDRPVSLLPFAIPREVVQAVPLITRPSPIEDFEWIVRLLARYPLTVMAERTVVYVQHQTNRTNLLVRRTDLAARERAITELYALPEVAAQISAVQYLKQLTHQRLHWTRQCLRAGQWSEAGYGMRRSLKHVGSHSLRELVYTLLVAWRTYCSQKRPT</sequence>
<dbReference type="PANTHER" id="PTHR22916:SF3">
    <property type="entry name" value="UDP-GLCNAC:BETAGAL BETA-1,3-N-ACETYLGLUCOSAMINYLTRANSFERASE-LIKE PROTEIN 1"/>
    <property type="match status" value="1"/>
</dbReference>
<dbReference type="EMBL" id="CAKLPZ010000004">
    <property type="protein sequence ID" value="CAH1002130.1"/>
    <property type="molecule type" value="Genomic_DNA"/>
</dbReference>
<dbReference type="Proteomes" id="UP000837803">
    <property type="component" value="Unassembled WGS sequence"/>
</dbReference>
<dbReference type="RefSeq" id="WP_238751987.1">
    <property type="nucleotide sequence ID" value="NZ_CAKLPZ010000004.1"/>
</dbReference>
<dbReference type="SUPFAM" id="SSF53448">
    <property type="entry name" value="Nucleotide-diphospho-sugar transferases"/>
    <property type="match status" value="1"/>
</dbReference>
<dbReference type="CDD" id="cd00761">
    <property type="entry name" value="Glyco_tranf_GTA_type"/>
    <property type="match status" value="1"/>
</dbReference>
<dbReference type="InterPro" id="IPR001173">
    <property type="entry name" value="Glyco_trans_2-like"/>
</dbReference>
<evidence type="ECO:0000313" key="2">
    <source>
        <dbReference type="EMBL" id="CAH1002130.1"/>
    </source>
</evidence>
<accession>A0ABN8FA12</accession>
<dbReference type="InterPro" id="IPR029044">
    <property type="entry name" value="Nucleotide-diphossugar_trans"/>
</dbReference>
<dbReference type="Gene3D" id="3.90.550.10">
    <property type="entry name" value="Spore Coat Polysaccharide Biosynthesis Protein SpsA, Chain A"/>
    <property type="match status" value="1"/>
</dbReference>
<protein>
    <recommendedName>
        <fullName evidence="1">Glycosyltransferase 2-like domain-containing protein</fullName>
    </recommendedName>
</protein>
<organism evidence="2 3">
    <name type="scientific">Neolewinella maritima</name>
    <dbReference type="NCBI Taxonomy" id="1383882"/>
    <lineage>
        <taxon>Bacteria</taxon>
        <taxon>Pseudomonadati</taxon>
        <taxon>Bacteroidota</taxon>
        <taxon>Saprospiria</taxon>
        <taxon>Saprospirales</taxon>
        <taxon>Lewinellaceae</taxon>
        <taxon>Neolewinella</taxon>
    </lineage>
</organism>
<name>A0ABN8FA12_9BACT</name>
<dbReference type="Pfam" id="PF00535">
    <property type="entry name" value="Glycos_transf_2"/>
    <property type="match status" value="1"/>
</dbReference>
<reference evidence="2" key="1">
    <citation type="submission" date="2021-12" db="EMBL/GenBank/DDBJ databases">
        <authorList>
            <person name="Rodrigo-Torres L."/>
            <person name="Arahal R. D."/>
            <person name="Lucena T."/>
        </authorList>
    </citation>
    <scope>NUCLEOTIDE SEQUENCE</scope>
    <source>
        <strain evidence="2">CECT 8419</strain>
    </source>
</reference>
<feature type="domain" description="Glycosyltransferase 2-like" evidence="1">
    <location>
        <begin position="7"/>
        <end position="131"/>
    </location>
</feature>
<evidence type="ECO:0000259" key="1">
    <source>
        <dbReference type="Pfam" id="PF00535"/>
    </source>
</evidence>
<evidence type="ECO:0000313" key="3">
    <source>
        <dbReference type="Proteomes" id="UP000837803"/>
    </source>
</evidence>